<evidence type="ECO:0000313" key="3">
    <source>
        <dbReference type="Proteomes" id="UP001219934"/>
    </source>
</evidence>
<evidence type="ECO:0000313" key="2">
    <source>
        <dbReference type="EMBL" id="KAJ4944997.1"/>
    </source>
</evidence>
<accession>A0AAD6BHB7</accession>
<feature type="region of interest" description="Disordered" evidence="1">
    <location>
        <begin position="46"/>
        <end position="79"/>
    </location>
</feature>
<protein>
    <submittedName>
        <fullName evidence="2">Uncharacterized protein</fullName>
    </submittedName>
</protein>
<proteinExistence type="predicted"/>
<sequence>MMGSLQQQVGGCGRPASGQTPLLIGRLRRLSWGHQGRHELACKPALASHQCRTRSGNEQVPMHKSRQPSAEMKADSDWL</sequence>
<dbReference type="EMBL" id="JAPTMU010000004">
    <property type="protein sequence ID" value="KAJ4944997.1"/>
    <property type="molecule type" value="Genomic_DNA"/>
</dbReference>
<name>A0AAD6BHB7_9TELE</name>
<comment type="caution">
    <text evidence="2">The sequence shown here is derived from an EMBL/GenBank/DDBJ whole genome shotgun (WGS) entry which is preliminary data.</text>
</comment>
<dbReference type="Proteomes" id="UP001219934">
    <property type="component" value="Unassembled WGS sequence"/>
</dbReference>
<feature type="region of interest" description="Disordered" evidence="1">
    <location>
        <begin position="1"/>
        <end position="20"/>
    </location>
</feature>
<organism evidence="2 3">
    <name type="scientific">Pogonophryne albipinna</name>
    <dbReference type="NCBI Taxonomy" id="1090488"/>
    <lineage>
        <taxon>Eukaryota</taxon>
        <taxon>Metazoa</taxon>
        <taxon>Chordata</taxon>
        <taxon>Craniata</taxon>
        <taxon>Vertebrata</taxon>
        <taxon>Euteleostomi</taxon>
        <taxon>Actinopterygii</taxon>
        <taxon>Neopterygii</taxon>
        <taxon>Teleostei</taxon>
        <taxon>Neoteleostei</taxon>
        <taxon>Acanthomorphata</taxon>
        <taxon>Eupercaria</taxon>
        <taxon>Perciformes</taxon>
        <taxon>Notothenioidei</taxon>
        <taxon>Pogonophryne</taxon>
    </lineage>
</organism>
<gene>
    <name evidence="2" type="ORF">JOQ06_013536</name>
</gene>
<dbReference type="AlphaFoldDB" id="A0AAD6BHB7"/>
<reference evidence="2" key="1">
    <citation type="submission" date="2022-11" db="EMBL/GenBank/DDBJ databases">
        <title>Chromosome-level genome of Pogonophryne albipinna.</title>
        <authorList>
            <person name="Jo E."/>
        </authorList>
    </citation>
    <scope>NUCLEOTIDE SEQUENCE</scope>
    <source>
        <strain evidence="2">SGF0006</strain>
        <tissue evidence="2">Muscle</tissue>
    </source>
</reference>
<keyword evidence="3" id="KW-1185">Reference proteome</keyword>
<evidence type="ECO:0000256" key="1">
    <source>
        <dbReference type="SAM" id="MobiDB-lite"/>
    </source>
</evidence>